<protein>
    <recommendedName>
        <fullName evidence="2">P-type ATPase C-terminal domain-containing protein</fullName>
    </recommendedName>
</protein>
<sequence>MVLGNYIIGRYLSGRLYLLHPPVRRYAPKEAAIAAAEISGRSKLYHRGIERLEWTQTKFWSYMINGLYQSLMVFYMVYMIFFMVHMIGVKEVAG</sequence>
<keyword evidence="1" id="KW-1133">Transmembrane helix</keyword>
<comment type="caution">
    <text evidence="3">The sequence shown here is derived from an EMBL/GenBank/DDBJ whole genome shotgun (WGS) entry which is preliminary data.</text>
</comment>
<evidence type="ECO:0000313" key="3">
    <source>
        <dbReference type="EMBL" id="KAK8243491.1"/>
    </source>
</evidence>
<gene>
    <name evidence="3" type="ORF">HDK90DRAFT_507327</name>
</gene>
<dbReference type="Proteomes" id="UP001492380">
    <property type="component" value="Unassembled WGS sequence"/>
</dbReference>
<evidence type="ECO:0000313" key="4">
    <source>
        <dbReference type="Proteomes" id="UP001492380"/>
    </source>
</evidence>
<name>A0ABR1YXT4_9PEZI</name>
<keyword evidence="1" id="KW-0812">Transmembrane</keyword>
<proteinExistence type="predicted"/>
<dbReference type="Pfam" id="PF16212">
    <property type="entry name" value="PhoLip_ATPase_C"/>
    <property type="match status" value="1"/>
</dbReference>
<keyword evidence="1" id="KW-0472">Membrane</keyword>
<dbReference type="EMBL" id="JBBWRZ010000002">
    <property type="protein sequence ID" value="KAK8243491.1"/>
    <property type="molecule type" value="Genomic_DNA"/>
</dbReference>
<feature type="domain" description="P-type ATPase C-terminal" evidence="2">
    <location>
        <begin position="42"/>
        <end position="81"/>
    </location>
</feature>
<feature type="transmembrane region" description="Helical" evidence="1">
    <location>
        <begin position="67"/>
        <end position="89"/>
    </location>
</feature>
<organism evidence="3 4">
    <name type="scientific">Phyllosticta capitalensis</name>
    <dbReference type="NCBI Taxonomy" id="121624"/>
    <lineage>
        <taxon>Eukaryota</taxon>
        <taxon>Fungi</taxon>
        <taxon>Dikarya</taxon>
        <taxon>Ascomycota</taxon>
        <taxon>Pezizomycotina</taxon>
        <taxon>Dothideomycetes</taxon>
        <taxon>Dothideomycetes incertae sedis</taxon>
        <taxon>Botryosphaeriales</taxon>
        <taxon>Phyllostictaceae</taxon>
        <taxon>Phyllosticta</taxon>
    </lineage>
</organism>
<evidence type="ECO:0000259" key="2">
    <source>
        <dbReference type="Pfam" id="PF16212"/>
    </source>
</evidence>
<evidence type="ECO:0000256" key="1">
    <source>
        <dbReference type="SAM" id="Phobius"/>
    </source>
</evidence>
<keyword evidence="4" id="KW-1185">Reference proteome</keyword>
<dbReference type="InterPro" id="IPR032630">
    <property type="entry name" value="P_typ_ATPase_c"/>
</dbReference>
<accession>A0ABR1YXT4</accession>
<reference evidence="3 4" key="1">
    <citation type="submission" date="2024-04" db="EMBL/GenBank/DDBJ databases">
        <title>Phyllosticta paracitricarpa is synonymous to the EU quarantine fungus P. citricarpa based on phylogenomic analyses.</title>
        <authorList>
            <consortium name="Lawrence Berkeley National Laboratory"/>
            <person name="Van Ingen-Buijs V.A."/>
            <person name="Van Westerhoven A.C."/>
            <person name="Haridas S."/>
            <person name="Skiadas P."/>
            <person name="Martin F."/>
            <person name="Groenewald J.Z."/>
            <person name="Crous P.W."/>
            <person name="Seidl M.F."/>
        </authorList>
    </citation>
    <scope>NUCLEOTIDE SEQUENCE [LARGE SCALE GENOMIC DNA]</scope>
    <source>
        <strain evidence="3 4">CBS 123374</strain>
    </source>
</reference>